<sequence length="310" mass="33272">MRRLDETASGVFVICPTPFTETGALDEASADRMTDAYLAAGASGLTLLGVMGEAPKLDQEESLCFVRRVLRRVDGRVPVVVGVSAPGFATMRALARGAAEAGAAAVMIAPPAGLRGDEAVIAYVAQAAEACGDIPFVLQDFPLPTGVTITAEMVRRMAAADPRLVMLKAEDWPGLDKITALRRLEAEGRMRRISILSGNGGLFLPFELERGCDGVMTGYAFPEMLVRVRALLGEGRREAAHDLFDAHLPLVRYEHQPGLGLAVRKWVLARRGVIACPALRPPAPRLTPETVAEVEWLLARVERRVAALGL</sequence>
<evidence type="ECO:0000256" key="2">
    <source>
        <dbReference type="ARBA" id="ARBA00023239"/>
    </source>
</evidence>
<dbReference type="CDD" id="cd00408">
    <property type="entry name" value="DHDPS-like"/>
    <property type="match status" value="1"/>
</dbReference>
<dbReference type="EMBL" id="JAHZUY010000050">
    <property type="protein sequence ID" value="MBW8270722.1"/>
    <property type="molecule type" value="Genomic_DNA"/>
</dbReference>
<accession>A0ABS7F519</accession>
<evidence type="ECO:0000256" key="1">
    <source>
        <dbReference type="ARBA" id="ARBA00007592"/>
    </source>
</evidence>
<dbReference type="SUPFAM" id="SSF51569">
    <property type="entry name" value="Aldolase"/>
    <property type="match status" value="1"/>
</dbReference>
<dbReference type="Pfam" id="PF00701">
    <property type="entry name" value="DHDPS"/>
    <property type="match status" value="1"/>
</dbReference>
<reference evidence="4 5" key="1">
    <citation type="submission" date="2021-08" db="EMBL/GenBank/DDBJ databases">
        <title>Caldovatus sediminis gen. nov., sp. nov., a moderately thermophilic bacterium isolated from a hot spring.</title>
        <authorList>
            <person name="Hu C.-J."/>
            <person name="Li W.-J."/>
            <person name="Xian W.-D."/>
        </authorList>
    </citation>
    <scope>NUCLEOTIDE SEQUENCE [LARGE SCALE GENOMIC DNA]</scope>
    <source>
        <strain evidence="4 5">SYSU G05006</strain>
    </source>
</reference>
<dbReference type="RefSeq" id="WP_220118508.1">
    <property type="nucleotide sequence ID" value="NZ_JAHZUY010000050.1"/>
</dbReference>
<keyword evidence="5" id="KW-1185">Reference proteome</keyword>
<comment type="similarity">
    <text evidence="1 3">Belongs to the DapA family.</text>
</comment>
<protein>
    <submittedName>
        <fullName evidence="4">Dihydrodipicolinate synthase family protein</fullName>
    </submittedName>
</protein>
<proteinExistence type="inferred from homology"/>
<comment type="caution">
    <text evidence="4">The sequence shown here is derived from an EMBL/GenBank/DDBJ whole genome shotgun (WGS) entry which is preliminary data.</text>
</comment>
<dbReference type="SMART" id="SM01130">
    <property type="entry name" value="DHDPS"/>
    <property type="match status" value="1"/>
</dbReference>
<dbReference type="InterPro" id="IPR013785">
    <property type="entry name" value="Aldolase_TIM"/>
</dbReference>
<dbReference type="PIRSF" id="PIRSF001365">
    <property type="entry name" value="DHDPS"/>
    <property type="match status" value="1"/>
</dbReference>
<evidence type="ECO:0000256" key="3">
    <source>
        <dbReference type="PIRNR" id="PIRNR001365"/>
    </source>
</evidence>
<evidence type="ECO:0000313" key="4">
    <source>
        <dbReference type="EMBL" id="MBW8270722.1"/>
    </source>
</evidence>
<organism evidence="4 5">
    <name type="scientific">Caldovatus aquaticus</name>
    <dbReference type="NCBI Taxonomy" id="2865671"/>
    <lineage>
        <taxon>Bacteria</taxon>
        <taxon>Pseudomonadati</taxon>
        <taxon>Pseudomonadota</taxon>
        <taxon>Alphaproteobacteria</taxon>
        <taxon>Acetobacterales</taxon>
        <taxon>Roseomonadaceae</taxon>
        <taxon>Caldovatus</taxon>
    </lineage>
</organism>
<gene>
    <name evidence="4" type="ORF">K1J50_14655</name>
</gene>
<dbReference type="Gene3D" id="3.20.20.70">
    <property type="entry name" value="Aldolase class I"/>
    <property type="match status" value="1"/>
</dbReference>
<keyword evidence="2 3" id="KW-0456">Lyase</keyword>
<dbReference type="Proteomes" id="UP001519924">
    <property type="component" value="Unassembled WGS sequence"/>
</dbReference>
<dbReference type="PANTHER" id="PTHR12128:SF66">
    <property type="entry name" value="4-HYDROXY-2-OXOGLUTARATE ALDOLASE, MITOCHONDRIAL"/>
    <property type="match status" value="1"/>
</dbReference>
<evidence type="ECO:0000313" key="5">
    <source>
        <dbReference type="Proteomes" id="UP001519924"/>
    </source>
</evidence>
<dbReference type="InterPro" id="IPR002220">
    <property type="entry name" value="DapA-like"/>
</dbReference>
<dbReference type="PANTHER" id="PTHR12128">
    <property type="entry name" value="DIHYDRODIPICOLINATE SYNTHASE"/>
    <property type="match status" value="1"/>
</dbReference>
<name>A0ABS7F519_9PROT</name>